<dbReference type="InterPro" id="IPR027413">
    <property type="entry name" value="GROEL-like_equatorial_sf"/>
</dbReference>
<accession>A0A8S4PE84</accession>
<gene>
    <name evidence="1" type="ORF">OFUS_LOCUS17285</name>
</gene>
<dbReference type="GO" id="GO:0051131">
    <property type="term" value="P:chaperone-mediated protein complex assembly"/>
    <property type="evidence" value="ECO:0007669"/>
    <property type="project" value="TreeGrafter"/>
</dbReference>
<dbReference type="GO" id="GO:0032502">
    <property type="term" value="P:developmental process"/>
    <property type="evidence" value="ECO:0007669"/>
    <property type="project" value="TreeGrafter"/>
</dbReference>
<dbReference type="GO" id="GO:1902636">
    <property type="term" value="C:kinociliary basal body"/>
    <property type="evidence" value="ECO:0007669"/>
    <property type="project" value="TreeGrafter"/>
</dbReference>
<dbReference type="AlphaFoldDB" id="A0A8S4PE84"/>
<dbReference type="PANTHER" id="PTHR46787">
    <property type="entry name" value="SYNDROMES PUTATIVE CHAPERONIN-RELATED"/>
    <property type="match status" value="1"/>
</dbReference>
<dbReference type="GO" id="GO:0005524">
    <property type="term" value="F:ATP binding"/>
    <property type="evidence" value="ECO:0007669"/>
    <property type="project" value="InterPro"/>
</dbReference>
<dbReference type="PANTHER" id="PTHR46787:SF1">
    <property type="entry name" value="MOLECULAR CHAPERONE MKKS"/>
    <property type="match status" value="1"/>
</dbReference>
<dbReference type="GO" id="GO:0005634">
    <property type="term" value="C:nucleus"/>
    <property type="evidence" value="ECO:0007669"/>
    <property type="project" value="TreeGrafter"/>
</dbReference>
<name>A0A8S4PE84_OWEFU</name>
<dbReference type="InterPro" id="IPR002423">
    <property type="entry name" value="Cpn60/GroEL/TCP-1"/>
</dbReference>
<protein>
    <submittedName>
        <fullName evidence="1">Uncharacterized protein</fullName>
    </submittedName>
</protein>
<evidence type="ECO:0000313" key="1">
    <source>
        <dbReference type="EMBL" id="CAH1792299.1"/>
    </source>
</evidence>
<keyword evidence="2" id="KW-1185">Reference proteome</keyword>
<proteinExistence type="predicted"/>
<sequence>MSSRVKKDKKQTSSIDFLPLHNKGTLEAVRILRDIARESYGPFGKLNMVQNTIGGHVTVTSSSNRLFQAISVSDVIVKLITTSLQGHVATHGDAGLWGTIMAINLIEKSPIENTHPHLLVDIYEMLLQYSMDFLKSPECPAVLDIDISDMNTMRDVIRCVVNSKPACGLLEYEQDNICSIILEAFLKSIPSSCDNSLKFFSVNFVSMEGLGANNMKLYDGVLLEAPSIPTYLKNPLSYLNLPVSEIPVAIVTTSMGGDSEDFLDIKYESGEQTDGHALVLDTILKGLANMVQSSVRVLICQKVAHPRVKAYCTEQGVMLLDRLGISHMESLCQLTGARKISSFSSYIDEGLYGSIDSANHLVMAGKSYVHLTRTQSGVTTVLLAGRREEALNELKVVCDTALRSLRQLLWQPKMLYGGGCWETILSAHINYLISSKMSELTEQLGCSRHQLRQAAEAFTHSLHDIAMATSDTKLNHKLDMKYGHHWIAENGNDDYASCMCGAITRDNALVFKMLGNLGIMDINSDTAPEKAIDIEDGRRMLLDNLPAHLGALLMAVNTASAILKIHCIVKDRN</sequence>
<dbReference type="Pfam" id="PF00118">
    <property type="entry name" value="Cpn60_TCP1"/>
    <property type="match status" value="1"/>
</dbReference>
<dbReference type="SUPFAM" id="SSF52029">
    <property type="entry name" value="GroEL apical domain-like"/>
    <property type="match status" value="1"/>
</dbReference>
<dbReference type="OrthoDB" id="528704at2759"/>
<dbReference type="Gene3D" id="3.50.7.10">
    <property type="entry name" value="GroEL"/>
    <property type="match status" value="1"/>
</dbReference>
<dbReference type="GO" id="GO:0006457">
    <property type="term" value="P:protein folding"/>
    <property type="evidence" value="ECO:0007669"/>
    <property type="project" value="InterPro"/>
</dbReference>
<dbReference type="GO" id="GO:0060271">
    <property type="term" value="P:cilium assembly"/>
    <property type="evidence" value="ECO:0007669"/>
    <property type="project" value="InterPro"/>
</dbReference>
<dbReference type="Gene3D" id="1.10.560.10">
    <property type="entry name" value="GroEL-like equatorial domain"/>
    <property type="match status" value="1"/>
</dbReference>
<dbReference type="InterPro" id="IPR027409">
    <property type="entry name" value="GroEL-like_apical_dom_sf"/>
</dbReference>
<dbReference type="InterPro" id="IPR027410">
    <property type="entry name" value="TCP-1-like_intermed_sf"/>
</dbReference>
<dbReference type="Gene3D" id="3.30.260.10">
    <property type="entry name" value="TCP-1-like chaperonin intermediate domain"/>
    <property type="match status" value="1"/>
</dbReference>
<dbReference type="InterPro" id="IPR028790">
    <property type="entry name" value="MKKS"/>
</dbReference>
<reference evidence="1" key="1">
    <citation type="submission" date="2022-03" db="EMBL/GenBank/DDBJ databases">
        <authorList>
            <person name="Martin C."/>
        </authorList>
    </citation>
    <scope>NUCLEOTIDE SEQUENCE</scope>
</reference>
<dbReference type="Proteomes" id="UP000749559">
    <property type="component" value="Unassembled WGS sequence"/>
</dbReference>
<organism evidence="1 2">
    <name type="scientific">Owenia fusiformis</name>
    <name type="common">Polychaete worm</name>
    <dbReference type="NCBI Taxonomy" id="6347"/>
    <lineage>
        <taxon>Eukaryota</taxon>
        <taxon>Metazoa</taxon>
        <taxon>Spiralia</taxon>
        <taxon>Lophotrochozoa</taxon>
        <taxon>Annelida</taxon>
        <taxon>Polychaeta</taxon>
        <taxon>Sedentaria</taxon>
        <taxon>Canalipalpata</taxon>
        <taxon>Sabellida</taxon>
        <taxon>Oweniida</taxon>
        <taxon>Oweniidae</taxon>
        <taxon>Owenia</taxon>
    </lineage>
</organism>
<dbReference type="EMBL" id="CAIIXF020000008">
    <property type="protein sequence ID" value="CAH1792299.1"/>
    <property type="molecule type" value="Genomic_DNA"/>
</dbReference>
<dbReference type="SUPFAM" id="SSF48592">
    <property type="entry name" value="GroEL equatorial domain-like"/>
    <property type="match status" value="1"/>
</dbReference>
<dbReference type="GO" id="GO:0005737">
    <property type="term" value="C:cytoplasm"/>
    <property type="evidence" value="ECO:0007669"/>
    <property type="project" value="TreeGrafter"/>
</dbReference>
<comment type="caution">
    <text evidence="1">The sequence shown here is derived from an EMBL/GenBank/DDBJ whole genome shotgun (WGS) entry which is preliminary data.</text>
</comment>
<evidence type="ECO:0000313" key="2">
    <source>
        <dbReference type="Proteomes" id="UP000749559"/>
    </source>
</evidence>
<dbReference type="GO" id="GO:0051082">
    <property type="term" value="F:unfolded protein binding"/>
    <property type="evidence" value="ECO:0007669"/>
    <property type="project" value="InterPro"/>
</dbReference>